<dbReference type="Proteomes" id="UP001201273">
    <property type="component" value="Unassembled WGS sequence"/>
</dbReference>
<keyword evidence="11" id="KW-1185">Reference proteome</keyword>
<dbReference type="PROSITE" id="PS51371">
    <property type="entry name" value="CBS"/>
    <property type="match status" value="2"/>
</dbReference>
<evidence type="ECO:0000256" key="6">
    <source>
        <dbReference type="NCBIfam" id="TIGR04060"/>
    </source>
</evidence>
<feature type="transmembrane region" description="Helical" evidence="8">
    <location>
        <begin position="220"/>
        <end position="242"/>
    </location>
</feature>
<dbReference type="Gene3D" id="1.20.1080.10">
    <property type="entry name" value="Glycerol uptake facilitator protein"/>
    <property type="match status" value="1"/>
</dbReference>
<comment type="subcellular location">
    <subcellularLocation>
        <location evidence="1">Membrane</location>
        <topology evidence="1">Multi-pass membrane protein</topology>
    </subcellularLocation>
</comment>
<feature type="domain" description="CBS" evidence="9">
    <location>
        <begin position="391"/>
        <end position="478"/>
    </location>
</feature>
<evidence type="ECO:0000256" key="4">
    <source>
        <dbReference type="ARBA" id="ARBA00023136"/>
    </source>
</evidence>
<dbReference type="RefSeq" id="WP_233051437.1">
    <property type="nucleotide sequence ID" value="NZ_JAIMJA010000002.1"/>
</dbReference>
<evidence type="ECO:0000259" key="9">
    <source>
        <dbReference type="PROSITE" id="PS51371"/>
    </source>
</evidence>
<keyword evidence="7" id="KW-0129">CBS domain</keyword>
<dbReference type="EMBL" id="JAIMJA010000002">
    <property type="protein sequence ID" value="MCE2593653.1"/>
    <property type="molecule type" value="Genomic_DNA"/>
</dbReference>
<evidence type="ECO:0000256" key="8">
    <source>
        <dbReference type="SAM" id="Phobius"/>
    </source>
</evidence>
<accession>A0ABS8W554</accession>
<dbReference type="InterPro" id="IPR000644">
    <property type="entry name" value="CBS_dom"/>
</dbReference>
<organism evidence="10 11">
    <name type="scientific">Motilimonas cestriensis</name>
    <dbReference type="NCBI Taxonomy" id="2742685"/>
    <lineage>
        <taxon>Bacteria</taxon>
        <taxon>Pseudomonadati</taxon>
        <taxon>Pseudomonadota</taxon>
        <taxon>Gammaproteobacteria</taxon>
        <taxon>Alteromonadales</taxon>
        <taxon>Alteromonadales genera incertae sedis</taxon>
        <taxon>Motilimonas</taxon>
    </lineage>
</organism>
<dbReference type="InterPro" id="IPR046342">
    <property type="entry name" value="CBS_dom_sf"/>
</dbReference>
<dbReference type="PROSITE" id="PS01005">
    <property type="entry name" value="FORMATE_NITRITE_TP_1"/>
    <property type="match status" value="1"/>
</dbReference>
<comment type="similarity">
    <text evidence="5">Belongs to the FNT transporter (TC 1.A.16) family.</text>
</comment>
<protein>
    <recommendedName>
        <fullName evidence="6">Formate transporter FocA</fullName>
    </recommendedName>
</protein>
<proteinExistence type="inferred from homology"/>
<evidence type="ECO:0000313" key="10">
    <source>
        <dbReference type="EMBL" id="MCE2593653.1"/>
    </source>
</evidence>
<keyword evidence="3 8" id="KW-1133">Transmembrane helix</keyword>
<dbReference type="InterPro" id="IPR024002">
    <property type="entry name" value="For/NO2_transpt_CS"/>
</dbReference>
<dbReference type="Gene3D" id="3.10.580.10">
    <property type="entry name" value="CBS-domain"/>
    <property type="match status" value="1"/>
</dbReference>
<feature type="transmembrane region" description="Helical" evidence="8">
    <location>
        <begin position="167"/>
        <end position="188"/>
    </location>
</feature>
<dbReference type="SMART" id="SM00116">
    <property type="entry name" value="CBS"/>
    <property type="match status" value="2"/>
</dbReference>
<keyword evidence="2 8" id="KW-0812">Transmembrane</keyword>
<dbReference type="NCBIfam" id="TIGR00790">
    <property type="entry name" value="fnt"/>
    <property type="match status" value="1"/>
</dbReference>
<dbReference type="InterPro" id="IPR023271">
    <property type="entry name" value="Aquaporin-like"/>
</dbReference>
<feature type="transmembrane region" description="Helical" evidence="8">
    <location>
        <begin position="41"/>
        <end position="60"/>
    </location>
</feature>
<name>A0ABS8W554_9GAMM</name>
<dbReference type="NCBIfam" id="TIGR04060">
    <property type="entry name" value="formate_focA"/>
    <property type="match status" value="1"/>
</dbReference>
<evidence type="ECO:0000256" key="7">
    <source>
        <dbReference type="PROSITE-ProRule" id="PRU00703"/>
    </source>
</evidence>
<evidence type="ECO:0000313" key="11">
    <source>
        <dbReference type="Proteomes" id="UP001201273"/>
    </source>
</evidence>
<evidence type="ECO:0000256" key="2">
    <source>
        <dbReference type="ARBA" id="ARBA00022692"/>
    </source>
</evidence>
<comment type="caution">
    <text evidence="10">The sequence shown here is derived from an EMBL/GenBank/DDBJ whole genome shotgun (WGS) entry which is preliminary data.</text>
</comment>
<feature type="domain" description="CBS" evidence="9">
    <location>
        <begin position="324"/>
        <end position="383"/>
    </location>
</feature>
<evidence type="ECO:0000256" key="5">
    <source>
        <dbReference type="ARBA" id="ARBA00049660"/>
    </source>
</evidence>
<keyword evidence="4 8" id="KW-0472">Membrane</keyword>
<evidence type="ECO:0000256" key="1">
    <source>
        <dbReference type="ARBA" id="ARBA00004141"/>
    </source>
</evidence>
<dbReference type="InterPro" id="IPR023999">
    <property type="entry name" value="Formate_transptr_FocA"/>
</dbReference>
<feature type="transmembrane region" description="Helical" evidence="8">
    <location>
        <begin position="195"/>
        <end position="214"/>
    </location>
</feature>
<reference evidence="10 11" key="1">
    <citation type="journal article" date="2022" name="Environ. Microbiol. Rep.">
        <title>Eco-phylogenetic analyses reveal divergent evolution of vitamin B12 metabolism in the marine bacterial family 'Psychromonadaceae'.</title>
        <authorList>
            <person name="Jin X."/>
            <person name="Yang Y."/>
            <person name="Cao H."/>
            <person name="Gao B."/>
            <person name="Zhao Z."/>
        </authorList>
    </citation>
    <scope>NUCLEOTIDE SEQUENCE [LARGE SCALE GENOMIC DNA]</scope>
    <source>
        <strain evidence="10 11">MKS20</strain>
    </source>
</reference>
<dbReference type="PANTHER" id="PTHR30520">
    <property type="entry name" value="FORMATE TRANSPORTER-RELATED"/>
    <property type="match status" value="1"/>
</dbReference>
<evidence type="ECO:0000256" key="3">
    <source>
        <dbReference type="ARBA" id="ARBA00022989"/>
    </source>
</evidence>
<dbReference type="PANTHER" id="PTHR30520:SF6">
    <property type="entry name" value="FORMATE_NITRATE FAMILY TRANSPORTER (EUROFUNG)"/>
    <property type="match status" value="1"/>
</dbReference>
<dbReference type="Pfam" id="PF01226">
    <property type="entry name" value="Form_Nir_trans"/>
    <property type="match status" value="1"/>
</dbReference>
<sequence>MSALNVTPLKQATQIANAQPSMFEQGAKYGKDKAVKSPWQSFGLAVFAGAFIALAFVFYITVTTGAAGAPWGLIRLAGGLAFSMGLILVVVCGGELFTSTVLTTIAWAKGSITTKQLLVCWSRVYCGNFIGASLILGLVMWGGMWQLDGAHWGLNALHIAQHKLHHSWGQAFALGVLCNLLVCLGVWMTFSSKDVLTKSTLLILPVAMFVSSGFEHSIANLFMVPLGIAIEHFAGANLFAALGIPAGQFSDLTFSNFISHNLVPVTLGNIVGGGVFVGLGYWAVEKGSASKVDHIEQNLNYSKSYGEESTMKTAINNLVIRDVMDAQPVTLTPEMNVYQALELLAQSDVRSAPVVDQQQRLIGFISEQDLLRGLWSEEYSADLQLLVRDLMQFEMLTVEPSDSVAQLLELMIVDKDKLFPVSDGGMYIGSSYQSYEERLRSARANRPSAYPVVEGGRLCGVIRREQVLTKLVRTQKPVAVEAEESETSAA</sequence>
<feature type="transmembrane region" description="Helical" evidence="8">
    <location>
        <begin position="80"/>
        <end position="108"/>
    </location>
</feature>
<feature type="transmembrane region" description="Helical" evidence="8">
    <location>
        <begin position="129"/>
        <end position="147"/>
    </location>
</feature>
<dbReference type="SUPFAM" id="SSF54631">
    <property type="entry name" value="CBS-domain pair"/>
    <property type="match status" value="1"/>
</dbReference>
<dbReference type="Pfam" id="PF00571">
    <property type="entry name" value="CBS"/>
    <property type="match status" value="1"/>
</dbReference>
<gene>
    <name evidence="10" type="primary">focA</name>
    <name evidence="10" type="ORF">K6Y31_02350</name>
</gene>
<dbReference type="InterPro" id="IPR000292">
    <property type="entry name" value="For/NO2_transpt"/>
</dbReference>
<feature type="transmembrane region" description="Helical" evidence="8">
    <location>
        <begin position="262"/>
        <end position="284"/>
    </location>
</feature>